<evidence type="ECO:0000313" key="2">
    <source>
        <dbReference type="EMBL" id="KAG9247806.1"/>
    </source>
</evidence>
<proteinExistence type="predicted"/>
<reference evidence="2" key="1">
    <citation type="journal article" date="2021" name="IMA Fungus">
        <title>Genomic characterization of three marine fungi, including Emericellopsis atlantica sp. nov. with signatures of a generalist lifestyle and marine biomass degradation.</title>
        <authorList>
            <person name="Hagestad O.C."/>
            <person name="Hou L."/>
            <person name="Andersen J.H."/>
            <person name="Hansen E.H."/>
            <person name="Altermark B."/>
            <person name="Li C."/>
            <person name="Kuhnert E."/>
            <person name="Cox R.J."/>
            <person name="Crous P.W."/>
            <person name="Spatafora J.W."/>
            <person name="Lail K."/>
            <person name="Amirebrahimi M."/>
            <person name="Lipzen A."/>
            <person name="Pangilinan J."/>
            <person name="Andreopoulos W."/>
            <person name="Hayes R.D."/>
            <person name="Ng V."/>
            <person name="Grigoriev I.V."/>
            <person name="Jackson S.A."/>
            <person name="Sutton T.D.S."/>
            <person name="Dobson A.D.W."/>
            <person name="Rama T."/>
        </authorList>
    </citation>
    <scope>NUCLEOTIDE SEQUENCE</scope>
    <source>
        <strain evidence="2">TRa3180A</strain>
    </source>
</reference>
<dbReference type="Pfam" id="PF25312">
    <property type="entry name" value="Allergen_Asp_f_4"/>
    <property type="match status" value="1"/>
</dbReference>
<dbReference type="OrthoDB" id="118256at2759"/>
<evidence type="ECO:0000256" key="1">
    <source>
        <dbReference type="SAM" id="SignalP"/>
    </source>
</evidence>
<dbReference type="AlphaFoldDB" id="A0A9P7Z9M7"/>
<dbReference type="EMBL" id="MU253763">
    <property type="protein sequence ID" value="KAG9247806.1"/>
    <property type="molecule type" value="Genomic_DNA"/>
</dbReference>
<dbReference type="Proteomes" id="UP000887226">
    <property type="component" value="Unassembled WGS sequence"/>
</dbReference>
<dbReference type="PANTHER" id="PTHR42039">
    <property type="entry name" value="PUTATIVE (AFU_ORTHOLOGUE AFUA_3G02940)-RELATED"/>
    <property type="match status" value="1"/>
</dbReference>
<name>A0A9P7Z9M7_9HELO</name>
<dbReference type="InterPro" id="IPR038903">
    <property type="entry name" value="Allergen_Asp_f_4"/>
</dbReference>
<gene>
    <name evidence="2" type="ORF">BJ878DRAFT_135237</name>
</gene>
<organism evidence="2 3">
    <name type="scientific">Calycina marina</name>
    <dbReference type="NCBI Taxonomy" id="1763456"/>
    <lineage>
        <taxon>Eukaryota</taxon>
        <taxon>Fungi</taxon>
        <taxon>Dikarya</taxon>
        <taxon>Ascomycota</taxon>
        <taxon>Pezizomycotina</taxon>
        <taxon>Leotiomycetes</taxon>
        <taxon>Helotiales</taxon>
        <taxon>Pezizellaceae</taxon>
        <taxon>Calycina</taxon>
    </lineage>
</organism>
<feature type="chain" id="PRO_5040118724" evidence="1">
    <location>
        <begin position="20"/>
        <end position="345"/>
    </location>
</feature>
<keyword evidence="1" id="KW-0732">Signal</keyword>
<dbReference type="PANTHER" id="PTHR42039:SF1">
    <property type="entry name" value="PUTATIVE (AFU_ORTHOLOGUE AFUA_3G02940)-RELATED"/>
    <property type="match status" value="1"/>
</dbReference>
<sequence>MRFSTTVILTAVAVSETLASPTHAHLQRHAKAHAKKDVDWDSLDWDSMGIDWTSAWAAGQKTAQATATNVPVSTTTVAVAVKPTVSPMVAVEKTSTSSVVVAVSSGVEAASAASSSVAVKSSSSDATTAWSSIEGLANKLALTEFGESTESSGSEVSYIGNIGSPQCSNMLLVDSVGDNTYTNTFENTSDEPMTIMVWNKSYDNGDSVEANLGSSMAPTSPGINITLAVGESQVVAFDENTQIGWAQATTDIAASGAFATTWGEANFVSTGCGYDVSAIMNVNCNTYNMTITSTEATCISSMTENMWIGEDCNPEDPIPVGTSDGSCYISAGSCTMYTKMGGSTI</sequence>
<comment type="caution">
    <text evidence="2">The sequence shown here is derived from an EMBL/GenBank/DDBJ whole genome shotgun (WGS) entry which is preliminary data.</text>
</comment>
<feature type="signal peptide" evidence="1">
    <location>
        <begin position="1"/>
        <end position="19"/>
    </location>
</feature>
<evidence type="ECO:0000313" key="3">
    <source>
        <dbReference type="Proteomes" id="UP000887226"/>
    </source>
</evidence>
<dbReference type="GO" id="GO:0019863">
    <property type="term" value="F:IgE binding"/>
    <property type="evidence" value="ECO:0007669"/>
    <property type="project" value="InterPro"/>
</dbReference>
<keyword evidence="3" id="KW-1185">Reference proteome</keyword>
<protein>
    <submittedName>
        <fullName evidence="2">Uncharacterized protein</fullName>
    </submittedName>
</protein>
<accession>A0A9P7Z9M7</accession>
<dbReference type="GO" id="GO:0005576">
    <property type="term" value="C:extracellular region"/>
    <property type="evidence" value="ECO:0007669"/>
    <property type="project" value="InterPro"/>
</dbReference>